<proteinExistence type="predicted"/>
<dbReference type="InterPro" id="IPR051159">
    <property type="entry name" value="Hexapeptide_acetyltransf"/>
</dbReference>
<dbReference type="Proteomes" id="UP000075418">
    <property type="component" value="Unassembled WGS sequence"/>
</dbReference>
<evidence type="ECO:0000256" key="1">
    <source>
        <dbReference type="ARBA" id="ARBA00022679"/>
    </source>
</evidence>
<reference evidence="3 4" key="1">
    <citation type="submission" date="2016-02" db="EMBL/GenBank/DDBJ databases">
        <title>Draft genome sequence of hydrocarbon degrading Staphylococcus saprophyticus Strain CNV2, isolated from crude-oil contaminated soil from Noonmati Oil Refinery, Guwahati, Assam, India.</title>
        <authorList>
            <person name="Mukherjee A."/>
            <person name="Chettri B."/>
            <person name="Langpoklakpam J."/>
            <person name="Singh A.K."/>
            <person name="Chattopadhyay D.J."/>
        </authorList>
    </citation>
    <scope>NUCLEOTIDE SEQUENCE [LARGE SCALE GENOMIC DNA]</scope>
    <source>
        <strain evidence="3 4">CNV2</strain>
    </source>
</reference>
<dbReference type="InterPro" id="IPR018357">
    <property type="entry name" value="Hexapep_transf_CS"/>
</dbReference>
<evidence type="ECO:0000313" key="3">
    <source>
        <dbReference type="EMBL" id="KYH14174.1"/>
    </source>
</evidence>
<dbReference type="InterPro" id="IPR011004">
    <property type="entry name" value="Trimer_LpxA-like_sf"/>
</dbReference>
<comment type="caution">
    <text evidence="3">The sequence shown here is derived from an EMBL/GenBank/DDBJ whole genome shotgun (WGS) entry which is preliminary data.</text>
</comment>
<name>A0A151A427_9STAP</name>
<dbReference type="AlphaFoldDB" id="A0A151A427"/>
<protein>
    <submittedName>
        <fullName evidence="3">Acetyltransferase</fullName>
    </submittedName>
</protein>
<dbReference type="PROSITE" id="PS00101">
    <property type="entry name" value="HEXAPEP_TRANSFERASES"/>
    <property type="match status" value="1"/>
</dbReference>
<dbReference type="Pfam" id="PF00132">
    <property type="entry name" value="Hexapep"/>
    <property type="match status" value="1"/>
</dbReference>
<keyword evidence="2" id="KW-0677">Repeat</keyword>
<dbReference type="Gene3D" id="2.160.10.10">
    <property type="entry name" value="Hexapeptide repeat proteins"/>
    <property type="match status" value="1"/>
</dbReference>
<dbReference type="EMBL" id="LUGM01000002">
    <property type="protein sequence ID" value="KYH14174.1"/>
    <property type="molecule type" value="Genomic_DNA"/>
</dbReference>
<sequence length="183" mass="20274">MVFKVLKAISKLLKLLPVNCRYMLYELNTGTNLKIQIAFRYCIVASLCTKIGDNVFIGKYVSLKHVNNIEFGSNVSIHDMCYIDGYGGIKIGNDVSIAHASSILSSSHTWHDNVVPIKYNDIIKGPVIISDDVWIGCGTRILSNVMIEERTIIAAGTIVNKNLPTRHLGAGVPMQIKKKLEEL</sequence>
<dbReference type="PANTHER" id="PTHR23416">
    <property type="entry name" value="SIALIC ACID SYNTHASE-RELATED"/>
    <property type="match status" value="1"/>
</dbReference>
<dbReference type="RefSeq" id="WP_061854360.1">
    <property type="nucleotide sequence ID" value="NZ_LUGM01000002.1"/>
</dbReference>
<organism evidence="3 4">
    <name type="scientific">Staphylococcus kloosii</name>
    <dbReference type="NCBI Taxonomy" id="29384"/>
    <lineage>
        <taxon>Bacteria</taxon>
        <taxon>Bacillati</taxon>
        <taxon>Bacillota</taxon>
        <taxon>Bacilli</taxon>
        <taxon>Bacillales</taxon>
        <taxon>Staphylococcaceae</taxon>
        <taxon>Staphylococcus</taxon>
    </lineage>
</organism>
<keyword evidence="1 3" id="KW-0808">Transferase</keyword>
<evidence type="ECO:0000313" key="4">
    <source>
        <dbReference type="Proteomes" id="UP000075418"/>
    </source>
</evidence>
<gene>
    <name evidence="3" type="ORF">A0131_05200</name>
</gene>
<dbReference type="CDD" id="cd04647">
    <property type="entry name" value="LbH_MAT_like"/>
    <property type="match status" value="1"/>
</dbReference>
<accession>A0A151A427</accession>
<dbReference type="InterPro" id="IPR001451">
    <property type="entry name" value="Hexapep"/>
</dbReference>
<evidence type="ECO:0000256" key="2">
    <source>
        <dbReference type="ARBA" id="ARBA00022737"/>
    </source>
</evidence>
<dbReference type="GO" id="GO:0016740">
    <property type="term" value="F:transferase activity"/>
    <property type="evidence" value="ECO:0007669"/>
    <property type="project" value="UniProtKB-KW"/>
</dbReference>
<dbReference type="SUPFAM" id="SSF51161">
    <property type="entry name" value="Trimeric LpxA-like enzymes"/>
    <property type="match status" value="1"/>
</dbReference>